<evidence type="ECO:0000256" key="2">
    <source>
        <dbReference type="ARBA" id="ARBA00022801"/>
    </source>
</evidence>
<dbReference type="GO" id="GO:0005829">
    <property type="term" value="C:cytosol"/>
    <property type="evidence" value="ECO:0007669"/>
    <property type="project" value="TreeGrafter"/>
</dbReference>
<dbReference type="AlphaFoldDB" id="A0AAF3EE55"/>
<comment type="similarity">
    <text evidence="1">Belongs to the protein-tyrosine phosphatase family. Non-receptor class dual specificity subfamily.</text>
</comment>
<proteinExistence type="inferred from homology"/>
<dbReference type="PANTHER" id="PTHR45948">
    <property type="entry name" value="DUAL SPECIFICITY PROTEIN PHOSPHATASE DDB_G0269404-RELATED"/>
    <property type="match status" value="1"/>
</dbReference>
<name>A0AAF3EE55_9BILA</name>
<dbReference type="InterPro" id="IPR000387">
    <property type="entry name" value="Tyr_Pase_dom"/>
</dbReference>
<dbReference type="InterPro" id="IPR020422">
    <property type="entry name" value="TYR_PHOSPHATASE_DUAL_dom"/>
</dbReference>
<evidence type="ECO:0000256" key="3">
    <source>
        <dbReference type="ARBA" id="ARBA00022912"/>
    </source>
</evidence>
<accession>A0AAF3EE55</accession>
<comment type="catalytic activity">
    <reaction evidence="5">
        <text>O-phospho-L-threonyl-[protein] + H2O = L-threonyl-[protein] + phosphate</text>
        <dbReference type="Rhea" id="RHEA:47004"/>
        <dbReference type="Rhea" id="RHEA-COMP:11060"/>
        <dbReference type="Rhea" id="RHEA-COMP:11605"/>
        <dbReference type="ChEBI" id="CHEBI:15377"/>
        <dbReference type="ChEBI" id="CHEBI:30013"/>
        <dbReference type="ChEBI" id="CHEBI:43474"/>
        <dbReference type="ChEBI" id="CHEBI:61977"/>
        <dbReference type="EC" id="3.1.3.16"/>
    </reaction>
</comment>
<dbReference type="Proteomes" id="UP000887575">
    <property type="component" value="Unassembled WGS sequence"/>
</dbReference>
<comment type="catalytic activity">
    <reaction evidence="4">
        <text>O-phospho-L-seryl-[protein] + H2O = L-seryl-[protein] + phosphate</text>
        <dbReference type="Rhea" id="RHEA:20629"/>
        <dbReference type="Rhea" id="RHEA-COMP:9863"/>
        <dbReference type="Rhea" id="RHEA-COMP:11604"/>
        <dbReference type="ChEBI" id="CHEBI:15377"/>
        <dbReference type="ChEBI" id="CHEBI:29999"/>
        <dbReference type="ChEBI" id="CHEBI:43474"/>
        <dbReference type="ChEBI" id="CHEBI:83421"/>
        <dbReference type="EC" id="3.1.3.16"/>
    </reaction>
</comment>
<dbReference type="PROSITE" id="PS50056">
    <property type="entry name" value="TYR_PHOSPHATASE_2"/>
    <property type="match status" value="1"/>
</dbReference>
<evidence type="ECO:0000256" key="4">
    <source>
        <dbReference type="ARBA" id="ARBA00047761"/>
    </source>
</evidence>
<dbReference type="GO" id="GO:0004725">
    <property type="term" value="F:protein tyrosine phosphatase activity"/>
    <property type="evidence" value="ECO:0007669"/>
    <property type="project" value="TreeGrafter"/>
</dbReference>
<evidence type="ECO:0000313" key="8">
    <source>
        <dbReference type="Proteomes" id="UP000887575"/>
    </source>
</evidence>
<keyword evidence="2" id="KW-0378">Hydrolase</keyword>
<sequence length="207" mass="23447">MPMIDKILDQLFLSGALDVYGEAAGEKLQSYKISHVLTLSISPIPEERQVDGVSYTFVQMADNAAQDLIGTNIITDAIILIDQALKDGGNVLVHSEEGNSRAPTIVAAFLMQKFKWNAEKALTYVKMKRPTINPNKGFNEQLRIFATMHFHIAPRDIVCSSEYRSWRAQQANKNLESYMVSPREHHWNAPHHRHHQDDGLPHVFISE</sequence>
<evidence type="ECO:0000313" key="9">
    <source>
        <dbReference type="WBParaSite" id="MBELARI_LOCUS12248"/>
    </source>
</evidence>
<protein>
    <submittedName>
        <fullName evidence="9">Protein-tyrosine-phosphatase</fullName>
    </submittedName>
</protein>
<keyword evidence="8" id="KW-1185">Reference proteome</keyword>
<evidence type="ECO:0000256" key="1">
    <source>
        <dbReference type="ARBA" id="ARBA00008601"/>
    </source>
</evidence>
<feature type="domain" description="Tyrosine specific protein phosphatases" evidence="7">
    <location>
        <begin position="55"/>
        <end position="132"/>
    </location>
</feature>
<dbReference type="Pfam" id="PF00782">
    <property type="entry name" value="DSPc"/>
    <property type="match status" value="1"/>
</dbReference>
<dbReference type="GO" id="GO:0004722">
    <property type="term" value="F:protein serine/threonine phosphatase activity"/>
    <property type="evidence" value="ECO:0007669"/>
    <property type="project" value="UniProtKB-EC"/>
</dbReference>
<evidence type="ECO:0000259" key="6">
    <source>
        <dbReference type="PROSITE" id="PS50054"/>
    </source>
</evidence>
<dbReference type="InterPro" id="IPR029021">
    <property type="entry name" value="Prot-tyrosine_phosphatase-like"/>
</dbReference>
<dbReference type="GO" id="GO:0007165">
    <property type="term" value="P:signal transduction"/>
    <property type="evidence" value="ECO:0007669"/>
    <property type="project" value="TreeGrafter"/>
</dbReference>
<evidence type="ECO:0000256" key="5">
    <source>
        <dbReference type="ARBA" id="ARBA00048336"/>
    </source>
</evidence>
<dbReference type="PANTHER" id="PTHR45948:SF2">
    <property type="entry name" value="DUAL SPECIFICITY PROTEIN PHOSPHATASE"/>
    <property type="match status" value="1"/>
</dbReference>
<keyword evidence="3" id="KW-0904">Protein phosphatase</keyword>
<dbReference type="SMART" id="SM00195">
    <property type="entry name" value="DSPc"/>
    <property type="match status" value="1"/>
</dbReference>
<dbReference type="Gene3D" id="3.90.190.10">
    <property type="entry name" value="Protein tyrosine phosphatase superfamily"/>
    <property type="match status" value="1"/>
</dbReference>
<reference evidence="9" key="1">
    <citation type="submission" date="2024-02" db="UniProtKB">
        <authorList>
            <consortium name="WormBaseParasite"/>
        </authorList>
    </citation>
    <scope>IDENTIFICATION</scope>
</reference>
<dbReference type="SUPFAM" id="SSF52799">
    <property type="entry name" value="(Phosphotyrosine protein) phosphatases II"/>
    <property type="match status" value="1"/>
</dbReference>
<dbReference type="CDD" id="cd14498">
    <property type="entry name" value="DSP"/>
    <property type="match status" value="1"/>
</dbReference>
<feature type="domain" description="Tyrosine-protein phosphatase" evidence="6">
    <location>
        <begin position="3"/>
        <end position="151"/>
    </location>
</feature>
<organism evidence="8 9">
    <name type="scientific">Mesorhabditis belari</name>
    <dbReference type="NCBI Taxonomy" id="2138241"/>
    <lineage>
        <taxon>Eukaryota</taxon>
        <taxon>Metazoa</taxon>
        <taxon>Ecdysozoa</taxon>
        <taxon>Nematoda</taxon>
        <taxon>Chromadorea</taxon>
        <taxon>Rhabditida</taxon>
        <taxon>Rhabditina</taxon>
        <taxon>Rhabditomorpha</taxon>
        <taxon>Rhabditoidea</taxon>
        <taxon>Rhabditidae</taxon>
        <taxon>Mesorhabditinae</taxon>
        <taxon>Mesorhabditis</taxon>
    </lineage>
</organism>
<dbReference type="WBParaSite" id="MBELARI_LOCUS12248">
    <property type="protein sequence ID" value="MBELARI_LOCUS12248"/>
    <property type="gene ID" value="MBELARI_LOCUS12248"/>
</dbReference>
<dbReference type="InterPro" id="IPR000340">
    <property type="entry name" value="Dual-sp_phosphatase_cat-dom"/>
</dbReference>
<dbReference type="PROSITE" id="PS50054">
    <property type="entry name" value="TYR_PHOSPHATASE_DUAL"/>
    <property type="match status" value="1"/>
</dbReference>
<evidence type="ECO:0000259" key="7">
    <source>
        <dbReference type="PROSITE" id="PS50056"/>
    </source>
</evidence>